<evidence type="ECO:0000313" key="8">
    <source>
        <dbReference type="EMBL" id="QHC63337.1"/>
    </source>
</evidence>
<evidence type="ECO:0000256" key="3">
    <source>
        <dbReference type="ARBA" id="ARBA00022723"/>
    </source>
</evidence>
<dbReference type="PANTHER" id="PTHR43758">
    <property type="entry name" value="7,8-DIHYDRO-8-OXOGUANINE TRIPHOSPHATASE"/>
    <property type="match status" value="1"/>
</dbReference>
<dbReference type="InterPro" id="IPR020084">
    <property type="entry name" value="NUDIX_hydrolase_CS"/>
</dbReference>
<keyword evidence="3" id="KW-0479">Metal-binding</keyword>
<dbReference type="SUPFAM" id="SSF55811">
    <property type="entry name" value="Nudix"/>
    <property type="match status" value="1"/>
</dbReference>
<dbReference type="RefSeq" id="WP_159423118.1">
    <property type="nucleotide sequence ID" value="NZ_CP047180.1"/>
</dbReference>
<keyword evidence="5" id="KW-0460">Magnesium</keyword>
<evidence type="ECO:0000259" key="7">
    <source>
        <dbReference type="PROSITE" id="PS51462"/>
    </source>
</evidence>
<dbReference type="CDD" id="cd03427">
    <property type="entry name" value="NUDIX_MTH1_Nudt1"/>
    <property type="match status" value="1"/>
</dbReference>
<organism evidence="8 9">
    <name type="scientific">Rathayibacter festucae</name>
    <dbReference type="NCBI Taxonomy" id="110937"/>
    <lineage>
        <taxon>Bacteria</taxon>
        <taxon>Bacillati</taxon>
        <taxon>Actinomycetota</taxon>
        <taxon>Actinomycetes</taxon>
        <taxon>Micrococcales</taxon>
        <taxon>Microbacteriaceae</taxon>
        <taxon>Rathayibacter</taxon>
    </lineage>
</organism>
<dbReference type="EMBL" id="CP047180">
    <property type="protein sequence ID" value="QHC63337.1"/>
    <property type="molecule type" value="Genomic_DNA"/>
</dbReference>
<dbReference type="InterPro" id="IPR000086">
    <property type="entry name" value="NUDIX_hydrolase_dom"/>
</dbReference>
<evidence type="ECO:0000256" key="2">
    <source>
        <dbReference type="ARBA" id="ARBA00005582"/>
    </source>
</evidence>
<evidence type="ECO:0000256" key="5">
    <source>
        <dbReference type="ARBA" id="ARBA00022842"/>
    </source>
</evidence>
<dbReference type="PROSITE" id="PS51462">
    <property type="entry name" value="NUDIX"/>
    <property type="match status" value="1"/>
</dbReference>
<evidence type="ECO:0000256" key="4">
    <source>
        <dbReference type="ARBA" id="ARBA00022801"/>
    </source>
</evidence>
<sequence>MGVRPPTDPLPEVCVVYVLREAPGGVEVLLGRKLRGLGEGRVVAPGGKLEPGESPADAAVRELAEEVGLRADPHDLEHRGSLDYLFPHHPAWSQRSHVFVCRRWSGEVVPSGELAAAFVPLDEIPYDRMWDDARFWLPAVLHDGARAAGAFEFGADLEHVVDRS</sequence>
<comment type="cofactor">
    <cofactor evidence="1">
        <name>Mg(2+)</name>
        <dbReference type="ChEBI" id="CHEBI:18420"/>
    </cofactor>
</comment>
<protein>
    <submittedName>
        <fullName evidence="8">NUDIX domain-containing protein</fullName>
    </submittedName>
</protein>
<dbReference type="InterPro" id="IPR020476">
    <property type="entry name" value="Nudix_hydrolase"/>
</dbReference>
<reference evidence="9" key="1">
    <citation type="submission" date="2019-12" db="EMBL/GenBank/DDBJ databases">
        <title>Complete and draft genome sequences of new strains and members of some known species of the genus Rathayibacter isolated from plants.</title>
        <authorList>
            <person name="Tarlachkov S.V."/>
            <person name="Starodumova I.P."/>
            <person name="Dorofeeva L.V."/>
            <person name="Prisyazhnaya N.V."/>
            <person name="Leyn S."/>
            <person name="Zlamal J."/>
            <person name="Elan M."/>
            <person name="Osterman A.L."/>
            <person name="Nadler S."/>
            <person name="Subbotin S.A."/>
            <person name="Evtushenko L.I."/>
        </authorList>
    </citation>
    <scope>NUCLEOTIDE SEQUENCE [LARGE SCALE GENOMIC DNA]</scope>
    <source>
        <strain evidence="9">VKM Ac-2802</strain>
    </source>
</reference>
<feature type="domain" description="Nudix hydrolase" evidence="7">
    <location>
        <begin position="9"/>
        <end position="142"/>
    </location>
</feature>
<dbReference type="Gene3D" id="3.90.79.10">
    <property type="entry name" value="Nucleoside Triphosphate Pyrophosphohydrolase"/>
    <property type="match status" value="1"/>
</dbReference>
<accession>A0ABX6H0N1</accession>
<evidence type="ECO:0000313" key="9">
    <source>
        <dbReference type="Proteomes" id="UP000464597"/>
    </source>
</evidence>
<name>A0ABX6H0N1_9MICO</name>
<dbReference type="PRINTS" id="PR00502">
    <property type="entry name" value="NUDIXFAMILY"/>
</dbReference>
<dbReference type="Proteomes" id="UP000464597">
    <property type="component" value="Chromosome"/>
</dbReference>
<dbReference type="InterPro" id="IPR015797">
    <property type="entry name" value="NUDIX_hydrolase-like_dom_sf"/>
</dbReference>
<evidence type="ECO:0000256" key="1">
    <source>
        <dbReference type="ARBA" id="ARBA00001946"/>
    </source>
</evidence>
<dbReference type="PANTHER" id="PTHR43758:SF2">
    <property type="entry name" value="OXIDIZED PURINE NUCLEOSIDE TRIPHOSPHATE HYDROLASE"/>
    <property type="match status" value="1"/>
</dbReference>
<dbReference type="PROSITE" id="PS00893">
    <property type="entry name" value="NUDIX_BOX"/>
    <property type="match status" value="1"/>
</dbReference>
<dbReference type="Pfam" id="PF00293">
    <property type="entry name" value="NUDIX"/>
    <property type="match status" value="1"/>
</dbReference>
<comment type="similarity">
    <text evidence="2 6">Belongs to the Nudix hydrolase family.</text>
</comment>
<gene>
    <name evidence="8" type="ORF">GSU69_12055</name>
</gene>
<evidence type="ECO:0000256" key="6">
    <source>
        <dbReference type="RuleBase" id="RU003476"/>
    </source>
</evidence>
<keyword evidence="4 6" id="KW-0378">Hydrolase</keyword>
<proteinExistence type="inferred from homology"/>
<keyword evidence="9" id="KW-1185">Reference proteome</keyword>